<dbReference type="GeneID" id="66118253"/>
<keyword evidence="2" id="KW-1185">Reference proteome</keyword>
<dbReference type="Proteomes" id="UP000790833">
    <property type="component" value="Unassembled WGS sequence"/>
</dbReference>
<reference evidence="1" key="1">
    <citation type="submission" date="2021-03" db="EMBL/GenBank/DDBJ databases">
        <authorList>
            <person name="Palmer J.M."/>
        </authorList>
    </citation>
    <scope>NUCLEOTIDE SEQUENCE</scope>
    <source>
        <strain evidence="1">ARV_011</strain>
    </source>
</reference>
<dbReference type="EMBL" id="JAHMUF010000008">
    <property type="protein sequence ID" value="KAG7194170.1"/>
    <property type="molecule type" value="Genomic_DNA"/>
</dbReference>
<evidence type="ECO:0000313" key="1">
    <source>
        <dbReference type="EMBL" id="KAG7194170.1"/>
    </source>
</evidence>
<organism evidence="1 2">
    <name type="scientific">Scheffersomyces spartinae</name>
    <dbReference type="NCBI Taxonomy" id="45513"/>
    <lineage>
        <taxon>Eukaryota</taxon>
        <taxon>Fungi</taxon>
        <taxon>Dikarya</taxon>
        <taxon>Ascomycota</taxon>
        <taxon>Saccharomycotina</taxon>
        <taxon>Pichiomycetes</taxon>
        <taxon>Debaryomycetaceae</taxon>
        <taxon>Scheffersomyces</taxon>
    </lineage>
</organism>
<accession>A0A9P7VAG9</accession>
<dbReference type="RefSeq" id="XP_043049717.1">
    <property type="nucleotide sequence ID" value="XM_043195544.1"/>
</dbReference>
<sequence length="53" mass="6154">MNGPKDIAIENKCFNKEGDFDKDEVIDLHDVELNKSERIVQWDCESDRVSQSI</sequence>
<proteinExistence type="predicted"/>
<gene>
    <name evidence="1" type="ORF">KQ657_004879</name>
</gene>
<dbReference type="AlphaFoldDB" id="A0A9P7VAG9"/>
<comment type="caution">
    <text evidence="1">The sequence shown here is derived from an EMBL/GenBank/DDBJ whole genome shotgun (WGS) entry which is preliminary data.</text>
</comment>
<name>A0A9P7VAG9_9ASCO</name>
<evidence type="ECO:0000313" key="2">
    <source>
        <dbReference type="Proteomes" id="UP000790833"/>
    </source>
</evidence>
<protein>
    <submittedName>
        <fullName evidence="1">Uncharacterized protein</fullName>
    </submittedName>
</protein>